<comment type="caution">
    <text evidence="1">The sequence shown here is derived from an EMBL/GenBank/DDBJ whole genome shotgun (WGS) entry which is preliminary data.</text>
</comment>
<sequence length="432" mass="49697">MQSAEAIAQLPVITFSQLMIFTFNLTEEHCRKQTQLSHDFIVKMQNELSLLPERSAYIEALNVRLNNILALTSKTDLNKAENLMKGDRLELLGLTAHLFAELHSIAKSENDTSDVRILKQVFEKTDLQGMLDEVKELVPTTVANFTKVYDKFWKFFDDEQRKDFPELNEMAEEYYGASLEGKFRSFYVSTSSTTPVSNIMAKLLFLLIFTFCLALQHAKAFPHNVATSEESTELGMTKDFERGFSYLPVLYNTTINRLTLATLKIAQYHLNTLLTVGHDYITAALKTLNELPNKTSNIQANITRLRDLLKRVEGVDLTKKDLDSFLNKTDLMYKLGDLYGDYPKLLRSLEIDDDVLSELYNTLGLRIKASLKENVKKLTKIFHNFFDELDEKDKLRYAELIKLYDDFKSHDMDLDKFGDALFLLTYLLTNSV</sequence>
<name>A0A811UFK2_CERCA</name>
<dbReference type="EMBL" id="CAJHJT010000012">
    <property type="protein sequence ID" value="CAD6997719.1"/>
    <property type="molecule type" value="Genomic_DNA"/>
</dbReference>
<keyword evidence="2" id="KW-1185">Reference proteome</keyword>
<evidence type="ECO:0000313" key="2">
    <source>
        <dbReference type="Proteomes" id="UP000606786"/>
    </source>
</evidence>
<reference evidence="1" key="1">
    <citation type="submission" date="2020-11" db="EMBL/GenBank/DDBJ databases">
        <authorList>
            <person name="Whitehead M."/>
        </authorList>
    </citation>
    <scope>NUCLEOTIDE SEQUENCE</scope>
    <source>
        <strain evidence="1">EGII</strain>
    </source>
</reference>
<accession>A0A811UFK2</accession>
<dbReference type="AlphaFoldDB" id="A0A811UFK2"/>
<organism evidence="1 2">
    <name type="scientific">Ceratitis capitata</name>
    <name type="common">Mediterranean fruit fly</name>
    <name type="synonym">Tephritis capitata</name>
    <dbReference type="NCBI Taxonomy" id="7213"/>
    <lineage>
        <taxon>Eukaryota</taxon>
        <taxon>Metazoa</taxon>
        <taxon>Ecdysozoa</taxon>
        <taxon>Arthropoda</taxon>
        <taxon>Hexapoda</taxon>
        <taxon>Insecta</taxon>
        <taxon>Pterygota</taxon>
        <taxon>Neoptera</taxon>
        <taxon>Endopterygota</taxon>
        <taxon>Diptera</taxon>
        <taxon>Brachycera</taxon>
        <taxon>Muscomorpha</taxon>
        <taxon>Tephritoidea</taxon>
        <taxon>Tephritidae</taxon>
        <taxon>Ceratitis</taxon>
        <taxon>Ceratitis</taxon>
    </lineage>
</organism>
<dbReference type="Proteomes" id="UP000606786">
    <property type="component" value="Unassembled WGS sequence"/>
</dbReference>
<evidence type="ECO:0000313" key="1">
    <source>
        <dbReference type="EMBL" id="CAD6997719.1"/>
    </source>
</evidence>
<dbReference type="OrthoDB" id="8065931at2759"/>
<protein>
    <submittedName>
        <fullName evidence="1">(Mediterranean fruit fly) hypothetical protein</fullName>
    </submittedName>
</protein>
<proteinExistence type="predicted"/>
<gene>
    <name evidence="1" type="ORF">CCAP1982_LOCUS6351</name>
</gene>